<accession>A0A286MM82</accession>
<dbReference type="GeneID" id="65100021"/>
<dbReference type="InterPro" id="IPR003485">
    <property type="entry name" value="Herpes_US2_varicellovirus"/>
</dbReference>
<dbReference type="RefSeq" id="YP_010085001.1">
    <property type="nucleotide sequence ID" value="NC_055166.1"/>
</dbReference>
<gene>
    <name evidence="1" type="primary">US2</name>
</gene>
<dbReference type="Proteomes" id="UP000297205">
    <property type="component" value="Segment"/>
</dbReference>
<evidence type="ECO:0000313" key="2">
    <source>
        <dbReference type="Proteomes" id="UP000297205"/>
    </source>
</evidence>
<protein>
    <submittedName>
        <fullName evidence="1">Virion protein US2</fullName>
    </submittedName>
</protein>
<sequence>MVVVMVTIVTFINGRGLLPGRSRDVPRELWEFLANQCYALAIEPLGVPVIVRSADLAAACGPFAGLPYERRPVVETRSDWLTKRTVVLEKEIGASPRWKSVLDGYKQLHTDDPEGGPYHLWLFGAADLCAPAFTSIPAARRLVYARLNSFVGGSPWRPPVCGQARILVPWNPEGRGKCMRCGGPGVVCEDSDDDTSTLVPRALIEGFFYQHLPAPDPEETRVGLTCGIYRLCLGGN</sequence>
<keyword evidence="2" id="KW-1185">Reference proteome</keyword>
<evidence type="ECO:0000313" key="1">
    <source>
        <dbReference type="EMBL" id="ASW27108.1"/>
    </source>
</evidence>
<dbReference type="KEGG" id="vg:65100021"/>
<organism evidence="1">
    <name type="scientific">Beluga whale alphaherpesvirus 1</name>
    <dbReference type="NCBI Taxonomy" id="1434720"/>
    <lineage>
        <taxon>Viruses</taxon>
        <taxon>Duplodnaviria</taxon>
        <taxon>Heunggongvirae</taxon>
        <taxon>Peploviricota</taxon>
        <taxon>Herviviricetes</taxon>
        <taxon>Herpesvirales</taxon>
        <taxon>Orthoherpesviridae</taxon>
        <taxon>Alphaherpesvirinae</taxon>
        <taxon>Varicellovirus</taxon>
        <taxon>Varicellovirus monodontidalpha1</taxon>
        <taxon>Monodontid alphaherpesvirus 1</taxon>
    </lineage>
</organism>
<proteinExistence type="predicted"/>
<reference evidence="1" key="1">
    <citation type="submission" date="2017-08" db="EMBL/GenBank/DDBJ databases">
        <title>Genome sequence of an alphaherpesvirus from a beluga whale (Delphinapterus leucas).</title>
        <authorList>
            <person name="Davison A.J."/>
            <person name="Nielsen O."/>
            <person name="Subramaniam K."/>
            <person name="Jacob J.M."/>
            <person name="Romero C.H."/>
            <person name="Burek-Huntington K.A."/>
            <person name="Waltzek T.B."/>
        </authorList>
    </citation>
    <scope>NUCLEOTIDE SEQUENCE [LARGE SCALE GENOMIC DNA]</scope>
    <source>
        <strain evidence="1">LN3131-1</strain>
    </source>
</reference>
<dbReference type="Pfam" id="PF02476">
    <property type="entry name" value="US2"/>
    <property type="match status" value="1"/>
</dbReference>
<dbReference type="EMBL" id="MF678601">
    <property type="protein sequence ID" value="ASW27108.1"/>
    <property type="molecule type" value="Genomic_DNA"/>
</dbReference>
<name>A0A286MM82_9ALPH</name>